<dbReference type="EMBL" id="QZWG01000015">
    <property type="protein sequence ID" value="RZB65238.1"/>
    <property type="molecule type" value="Genomic_DNA"/>
</dbReference>
<sequence>MKLNKIVILIPRGKENVLCYKEIYLTEGFHEFVFKLQENISHHQQDFCNSGYASVEYHERELRMLNYGRLNLSSVPVKWYTMPKKFCMHNWLN</sequence>
<gene>
    <name evidence="1" type="ORF">D0Y65_041330</name>
</gene>
<proteinExistence type="predicted"/>
<accession>A0A445GVB5</accession>
<name>A0A445GVB5_GLYSO</name>
<evidence type="ECO:0000313" key="2">
    <source>
        <dbReference type="Proteomes" id="UP000289340"/>
    </source>
</evidence>
<evidence type="ECO:0000313" key="1">
    <source>
        <dbReference type="EMBL" id="RZB65238.1"/>
    </source>
</evidence>
<dbReference type="AlphaFoldDB" id="A0A445GVB5"/>
<organism evidence="1 2">
    <name type="scientific">Glycine soja</name>
    <name type="common">Wild soybean</name>
    <dbReference type="NCBI Taxonomy" id="3848"/>
    <lineage>
        <taxon>Eukaryota</taxon>
        <taxon>Viridiplantae</taxon>
        <taxon>Streptophyta</taxon>
        <taxon>Embryophyta</taxon>
        <taxon>Tracheophyta</taxon>
        <taxon>Spermatophyta</taxon>
        <taxon>Magnoliopsida</taxon>
        <taxon>eudicotyledons</taxon>
        <taxon>Gunneridae</taxon>
        <taxon>Pentapetalae</taxon>
        <taxon>rosids</taxon>
        <taxon>fabids</taxon>
        <taxon>Fabales</taxon>
        <taxon>Fabaceae</taxon>
        <taxon>Papilionoideae</taxon>
        <taxon>50 kb inversion clade</taxon>
        <taxon>NPAAA clade</taxon>
        <taxon>indigoferoid/millettioid clade</taxon>
        <taxon>Phaseoleae</taxon>
        <taxon>Glycine</taxon>
        <taxon>Glycine subgen. Soja</taxon>
    </lineage>
</organism>
<dbReference type="Proteomes" id="UP000289340">
    <property type="component" value="Chromosome 15"/>
</dbReference>
<reference evidence="1 2" key="1">
    <citation type="submission" date="2018-09" db="EMBL/GenBank/DDBJ databases">
        <title>A high-quality reference genome of wild soybean provides a powerful tool to mine soybean genomes.</title>
        <authorList>
            <person name="Xie M."/>
            <person name="Chung C.Y.L."/>
            <person name="Li M.-W."/>
            <person name="Wong F.-L."/>
            <person name="Chan T.-F."/>
            <person name="Lam H.-M."/>
        </authorList>
    </citation>
    <scope>NUCLEOTIDE SEQUENCE [LARGE SCALE GENOMIC DNA]</scope>
    <source>
        <strain evidence="2">cv. W05</strain>
        <tissue evidence="1">Hypocotyl of etiolated seedlings</tissue>
    </source>
</reference>
<protein>
    <submittedName>
        <fullName evidence="1">Uncharacterized protein</fullName>
    </submittedName>
</protein>
<comment type="caution">
    <text evidence="1">The sequence shown here is derived from an EMBL/GenBank/DDBJ whole genome shotgun (WGS) entry which is preliminary data.</text>
</comment>
<keyword evidence="2" id="KW-1185">Reference proteome</keyword>